<reference evidence="1" key="2">
    <citation type="journal article" date="2015" name="Data Brief">
        <title>Shoot transcriptome of the giant reed, Arundo donax.</title>
        <authorList>
            <person name="Barrero R.A."/>
            <person name="Guerrero F.D."/>
            <person name="Moolhuijzen P."/>
            <person name="Goolsby J.A."/>
            <person name="Tidwell J."/>
            <person name="Bellgard S.E."/>
            <person name="Bellgard M.I."/>
        </authorList>
    </citation>
    <scope>NUCLEOTIDE SEQUENCE</scope>
    <source>
        <tissue evidence="1">Shoot tissue taken approximately 20 cm above the soil surface</tissue>
    </source>
</reference>
<proteinExistence type="predicted"/>
<organism evidence="1">
    <name type="scientific">Arundo donax</name>
    <name type="common">Giant reed</name>
    <name type="synonym">Donax arundinaceus</name>
    <dbReference type="NCBI Taxonomy" id="35708"/>
    <lineage>
        <taxon>Eukaryota</taxon>
        <taxon>Viridiplantae</taxon>
        <taxon>Streptophyta</taxon>
        <taxon>Embryophyta</taxon>
        <taxon>Tracheophyta</taxon>
        <taxon>Spermatophyta</taxon>
        <taxon>Magnoliopsida</taxon>
        <taxon>Liliopsida</taxon>
        <taxon>Poales</taxon>
        <taxon>Poaceae</taxon>
        <taxon>PACMAD clade</taxon>
        <taxon>Arundinoideae</taxon>
        <taxon>Arundineae</taxon>
        <taxon>Arundo</taxon>
    </lineage>
</organism>
<dbReference type="EMBL" id="GBRH01170056">
    <property type="protein sequence ID" value="JAE27840.1"/>
    <property type="molecule type" value="Transcribed_RNA"/>
</dbReference>
<evidence type="ECO:0000313" key="1">
    <source>
        <dbReference type="EMBL" id="JAE27840.1"/>
    </source>
</evidence>
<accession>A0A0A9GRP3</accession>
<name>A0A0A9GRP3_ARUDO</name>
<sequence length="36" mass="4336">MMKPDFLFFPTSGTEIEHRLLHEYGEHKSNYPRHSC</sequence>
<reference evidence="1" key="1">
    <citation type="submission" date="2014-09" db="EMBL/GenBank/DDBJ databases">
        <authorList>
            <person name="Magalhaes I.L.F."/>
            <person name="Oliveira U."/>
            <person name="Santos F.R."/>
            <person name="Vidigal T.H.D.A."/>
            <person name="Brescovit A.D."/>
            <person name="Santos A.J."/>
        </authorList>
    </citation>
    <scope>NUCLEOTIDE SEQUENCE</scope>
    <source>
        <tissue evidence="1">Shoot tissue taken approximately 20 cm above the soil surface</tissue>
    </source>
</reference>
<dbReference type="AlphaFoldDB" id="A0A0A9GRP3"/>
<protein>
    <submittedName>
        <fullName evidence="1">Uncharacterized protein</fullName>
    </submittedName>
</protein>